<gene>
    <name evidence="7" type="ORF">GCM10010468_71000</name>
</gene>
<dbReference type="PANTHER" id="PTHR42973">
    <property type="entry name" value="BINDING OXIDOREDUCTASE, PUTATIVE (AFU_ORTHOLOGUE AFUA_1G17690)-RELATED"/>
    <property type="match status" value="1"/>
</dbReference>
<dbReference type="RefSeq" id="WP_344837407.1">
    <property type="nucleotide sequence ID" value="NZ_BAAAUV010000031.1"/>
</dbReference>
<proteinExistence type="inferred from homology"/>
<dbReference type="Proteomes" id="UP001501237">
    <property type="component" value="Unassembled WGS sequence"/>
</dbReference>
<keyword evidence="3" id="KW-0285">Flavoprotein</keyword>
<dbReference type="Pfam" id="PF01565">
    <property type="entry name" value="FAD_binding_4"/>
    <property type="match status" value="1"/>
</dbReference>
<dbReference type="InterPro" id="IPR016169">
    <property type="entry name" value="FAD-bd_PCMH_sub2"/>
</dbReference>
<comment type="similarity">
    <text evidence="2">Belongs to the oxygen-dependent FAD-linked oxidoreductase family.</text>
</comment>
<dbReference type="InterPro" id="IPR036318">
    <property type="entry name" value="FAD-bd_PCMH-like_sf"/>
</dbReference>
<evidence type="ECO:0000256" key="3">
    <source>
        <dbReference type="ARBA" id="ARBA00022630"/>
    </source>
</evidence>
<comment type="caution">
    <text evidence="7">The sequence shown here is derived from an EMBL/GenBank/DDBJ whole genome shotgun (WGS) entry which is preliminary data.</text>
</comment>
<keyword evidence="4" id="KW-0274">FAD</keyword>
<dbReference type="SUPFAM" id="SSF56176">
    <property type="entry name" value="FAD-binding/transporter-associated domain-like"/>
    <property type="match status" value="1"/>
</dbReference>
<dbReference type="InterPro" id="IPR012951">
    <property type="entry name" value="BBE"/>
</dbReference>
<evidence type="ECO:0000256" key="1">
    <source>
        <dbReference type="ARBA" id="ARBA00001974"/>
    </source>
</evidence>
<dbReference type="Gene3D" id="3.30.465.10">
    <property type="match status" value="1"/>
</dbReference>
<evidence type="ECO:0000256" key="2">
    <source>
        <dbReference type="ARBA" id="ARBA00005466"/>
    </source>
</evidence>
<evidence type="ECO:0000256" key="5">
    <source>
        <dbReference type="ARBA" id="ARBA00023002"/>
    </source>
</evidence>
<dbReference type="Gene3D" id="3.40.462.20">
    <property type="match status" value="1"/>
</dbReference>
<evidence type="ECO:0000313" key="8">
    <source>
        <dbReference type="Proteomes" id="UP001501237"/>
    </source>
</evidence>
<name>A0ABP6QLB5_9ACTN</name>
<dbReference type="InterPro" id="IPR050416">
    <property type="entry name" value="FAD-linked_Oxidoreductase"/>
</dbReference>
<dbReference type="InterPro" id="IPR016166">
    <property type="entry name" value="FAD-bd_PCMH"/>
</dbReference>
<comment type="cofactor">
    <cofactor evidence="1">
        <name>FAD</name>
        <dbReference type="ChEBI" id="CHEBI:57692"/>
    </cofactor>
</comment>
<accession>A0ABP6QLB5</accession>
<dbReference type="EMBL" id="BAAAUV010000031">
    <property type="protein sequence ID" value="GAA3236669.1"/>
    <property type="molecule type" value="Genomic_DNA"/>
</dbReference>
<keyword evidence="5" id="KW-0560">Oxidoreductase</keyword>
<keyword evidence="8" id="KW-1185">Reference proteome</keyword>
<dbReference type="PROSITE" id="PS51387">
    <property type="entry name" value="FAD_PCMH"/>
    <property type="match status" value="1"/>
</dbReference>
<dbReference type="InterPro" id="IPR016167">
    <property type="entry name" value="FAD-bd_PCMH_sub1"/>
</dbReference>
<sequence length="439" mass="46852">MENLTKILPTDDGYDEARIGFQLSHGHRPGLIVDAASIRDVREAVRHAAAHGHGVAVQNTGHGMPIGSDGGVLILTRRMDGVRIDPVARTARIEAGTRWGAVVEAAGEHGLAPLSGSTPHVGAVSYTLGGGIGLLARAYGFAADHLRSVEVVTADGALRTVRPGDDLFWALSGGRGAFGVATAIEVGLVPVAELFGGALYYDAGDVPEVLGTYLEWSRALPDAMTSSVALVPFPDVPGVPEPLRGRHAAHVRIAFTGPAEEGEELVAPLRALPRLVDTLRVLPYTDSATIHNDPPFPMAYHGSHAVLRDLTPTMIRDVLALIGPGSPDPAVMEIRHLGGALSVPADNPVGHRDAAYFFSMISQARLGPVHARFLDVLAPETVGVHLNFLYGENATERNVERAFSPADFARLRELKAVHDPDDLFRYTHRIRPARGQEQE</sequence>
<evidence type="ECO:0000313" key="7">
    <source>
        <dbReference type="EMBL" id="GAA3236669.1"/>
    </source>
</evidence>
<evidence type="ECO:0000259" key="6">
    <source>
        <dbReference type="PROSITE" id="PS51387"/>
    </source>
</evidence>
<protein>
    <submittedName>
        <fullName evidence="7">FAD-binding oxidoreductase</fullName>
    </submittedName>
</protein>
<evidence type="ECO:0000256" key="4">
    <source>
        <dbReference type="ARBA" id="ARBA00022827"/>
    </source>
</evidence>
<dbReference type="InterPro" id="IPR006094">
    <property type="entry name" value="Oxid_FAD_bind_N"/>
</dbReference>
<dbReference type="Gene3D" id="3.30.43.10">
    <property type="entry name" value="Uridine Diphospho-n-acetylenolpyruvylglucosamine Reductase, domain 2"/>
    <property type="match status" value="1"/>
</dbReference>
<feature type="domain" description="FAD-binding PCMH-type" evidence="6">
    <location>
        <begin position="25"/>
        <end position="191"/>
    </location>
</feature>
<dbReference type="PANTHER" id="PTHR42973:SF39">
    <property type="entry name" value="FAD-BINDING PCMH-TYPE DOMAIN-CONTAINING PROTEIN"/>
    <property type="match status" value="1"/>
</dbReference>
<dbReference type="Pfam" id="PF08031">
    <property type="entry name" value="BBE"/>
    <property type="match status" value="1"/>
</dbReference>
<reference evidence="8" key="1">
    <citation type="journal article" date="2019" name="Int. J. Syst. Evol. Microbiol.">
        <title>The Global Catalogue of Microorganisms (GCM) 10K type strain sequencing project: providing services to taxonomists for standard genome sequencing and annotation.</title>
        <authorList>
            <consortium name="The Broad Institute Genomics Platform"/>
            <consortium name="The Broad Institute Genome Sequencing Center for Infectious Disease"/>
            <person name="Wu L."/>
            <person name="Ma J."/>
        </authorList>
    </citation>
    <scope>NUCLEOTIDE SEQUENCE [LARGE SCALE GENOMIC DNA]</scope>
    <source>
        <strain evidence="8">JCM 9377</strain>
    </source>
</reference>
<organism evidence="7 8">
    <name type="scientific">Actinocorallia longicatena</name>
    <dbReference type="NCBI Taxonomy" id="111803"/>
    <lineage>
        <taxon>Bacteria</taxon>
        <taxon>Bacillati</taxon>
        <taxon>Actinomycetota</taxon>
        <taxon>Actinomycetes</taxon>
        <taxon>Streptosporangiales</taxon>
        <taxon>Thermomonosporaceae</taxon>
        <taxon>Actinocorallia</taxon>
    </lineage>
</organism>